<feature type="domain" description="tRNA methyltransferase TRMD/TRM10-type" evidence="18">
    <location>
        <begin position="1"/>
        <end position="252"/>
    </location>
</feature>
<evidence type="ECO:0000256" key="15">
    <source>
        <dbReference type="HAMAP-Rule" id="MF_00605"/>
    </source>
</evidence>
<evidence type="ECO:0000256" key="16">
    <source>
        <dbReference type="PIRSR" id="PIRSR000386-1"/>
    </source>
</evidence>
<evidence type="ECO:0000313" key="19">
    <source>
        <dbReference type="EMBL" id="PJC33904.1"/>
    </source>
</evidence>
<dbReference type="NCBIfam" id="NF000648">
    <property type="entry name" value="PRK00026.1"/>
    <property type="match status" value="1"/>
</dbReference>
<evidence type="ECO:0000256" key="13">
    <source>
        <dbReference type="ARBA" id="ARBA00033392"/>
    </source>
</evidence>
<dbReference type="InterPro" id="IPR023148">
    <property type="entry name" value="tRNA_m1G_MeTrfase_C_sf"/>
</dbReference>
<reference evidence="20" key="1">
    <citation type="submission" date="2017-09" db="EMBL/GenBank/DDBJ databases">
        <title>Depth-based differentiation of microbial function through sediment-hosted aquifers and enrichment of novel symbionts in the deep terrestrial subsurface.</title>
        <authorList>
            <person name="Probst A.J."/>
            <person name="Ladd B."/>
            <person name="Jarett J.K."/>
            <person name="Geller-Mcgrath D.E."/>
            <person name="Sieber C.M.K."/>
            <person name="Emerson J.B."/>
            <person name="Anantharaman K."/>
            <person name="Thomas B.C."/>
            <person name="Malmstrom R."/>
            <person name="Stieglmeier M."/>
            <person name="Klingl A."/>
            <person name="Woyke T."/>
            <person name="Ryan C.M."/>
            <person name="Banfield J.F."/>
        </authorList>
    </citation>
    <scope>NUCLEOTIDE SEQUENCE [LARGE SCALE GENOMIC DNA]</scope>
</reference>
<evidence type="ECO:0000256" key="7">
    <source>
        <dbReference type="ARBA" id="ARBA00022490"/>
    </source>
</evidence>
<evidence type="ECO:0000256" key="10">
    <source>
        <dbReference type="ARBA" id="ARBA00022691"/>
    </source>
</evidence>
<name>A0A2M8F3M4_9BACT</name>
<dbReference type="Gene3D" id="3.40.1280.10">
    <property type="match status" value="1"/>
</dbReference>
<dbReference type="HAMAP" id="MF_00605">
    <property type="entry name" value="TrmD"/>
    <property type="match status" value="1"/>
</dbReference>
<dbReference type="FunFam" id="3.40.1280.10:FF:000001">
    <property type="entry name" value="tRNA (guanine-N(1)-)-methyltransferase"/>
    <property type="match status" value="1"/>
</dbReference>
<dbReference type="GO" id="GO:0002939">
    <property type="term" value="P:tRNA N1-guanine methylation"/>
    <property type="evidence" value="ECO:0007669"/>
    <property type="project" value="TreeGrafter"/>
</dbReference>
<evidence type="ECO:0000256" key="9">
    <source>
        <dbReference type="ARBA" id="ARBA00022679"/>
    </source>
</evidence>
<comment type="similarity">
    <text evidence="3 15 17">Belongs to the RNA methyltransferase TrmD family.</text>
</comment>
<dbReference type="InterPro" id="IPR016009">
    <property type="entry name" value="tRNA_MeTrfase_TRMD/TRM10"/>
</dbReference>
<dbReference type="EMBL" id="PFSC01000021">
    <property type="protein sequence ID" value="PJC33904.1"/>
    <property type="molecule type" value="Genomic_DNA"/>
</dbReference>
<comment type="subunit">
    <text evidence="4 15 17">Homodimer.</text>
</comment>
<comment type="catalytic activity">
    <reaction evidence="14 15 17">
        <text>guanosine(37) in tRNA + S-adenosyl-L-methionine = N(1)-methylguanosine(37) in tRNA + S-adenosyl-L-homocysteine + H(+)</text>
        <dbReference type="Rhea" id="RHEA:36899"/>
        <dbReference type="Rhea" id="RHEA-COMP:10145"/>
        <dbReference type="Rhea" id="RHEA-COMP:10147"/>
        <dbReference type="ChEBI" id="CHEBI:15378"/>
        <dbReference type="ChEBI" id="CHEBI:57856"/>
        <dbReference type="ChEBI" id="CHEBI:59789"/>
        <dbReference type="ChEBI" id="CHEBI:73542"/>
        <dbReference type="ChEBI" id="CHEBI:74269"/>
        <dbReference type="EC" id="2.1.1.228"/>
    </reaction>
</comment>
<dbReference type="NCBIfam" id="TIGR00088">
    <property type="entry name" value="trmD"/>
    <property type="match status" value="1"/>
</dbReference>
<organism evidence="19 20">
    <name type="scientific">Candidatus Roizmanbacteria bacterium CG_4_9_14_0_2_um_filter_39_13</name>
    <dbReference type="NCBI Taxonomy" id="1974839"/>
    <lineage>
        <taxon>Bacteria</taxon>
        <taxon>Candidatus Roizmaniibacteriota</taxon>
    </lineage>
</organism>
<evidence type="ECO:0000256" key="12">
    <source>
        <dbReference type="ARBA" id="ARBA00029736"/>
    </source>
</evidence>
<dbReference type="PANTHER" id="PTHR46417:SF1">
    <property type="entry name" value="TRNA (GUANINE-N(1)-)-METHYLTRANSFERASE"/>
    <property type="match status" value="1"/>
</dbReference>
<dbReference type="InterPro" id="IPR029026">
    <property type="entry name" value="tRNA_m1G_MTases_N"/>
</dbReference>
<dbReference type="PIRSF" id="PIRSF000386">
    <property type="entry name" value="tRNA_mtase"/>
    <property type="match status" value="1"/>
</dbReference>
<keyword evidence="8 15" id="KW-0489">Methyltransferase</keyword>
<comment type="subcellular location">
    <subcellularLocation>
        <location evidence="2 15 17">Cytoplasm</location>
    </subcellularLocation>
</comment>
<protein>
    <recommendedName>
        <fullName evidence="6 15">tRNA (guanine-N(1)-)-methyltransferase</fullName>
        <ecNumber evidence="5 15">2.1.1.228</ecNumber>
    </recommendedName>
    <alternativeName>
        <fullName evidence="12 15">M1G-methyltransferase</fullName>
    </alternativeName>
    <alternativeName>
        <fullName evidence="13 15">tRNA [GM37] methyltransferase</fullName>
    </alternativeName>
</protein>
<keyword evidence="9 15" id="KW-0808">Transferase</keyword>
<keyword evidence="7 15" id="KW-0963">Cytoplasm</keyword>
<dbReference type="Proteomes" id="UP000231383">
    <property type="component" value="Unassembled WGS sequence"/>
</dbReference>
<dbReference type="SUPFAM" id="SSF75217">
    <property type="entry name" value="alpha/beta knot"/>
    <property type="match status" value="1"/>
</dbReference>
<evidence type="ECO:0000256" key="14">
    <source>
        <dbReference type="ARBA" id="ARBA00047783"/>
    </source>
</evidence>
<dbReference type="CDD" id="cd18080">
    <property type="entry name" value="TrmD-like"/>
    <property type="match status" value="1"/>
</dbReference>
<dbReference type="EC" id="2.1.1.228" evidence="5 15"/>
<accession>A0A2M8F3M4</accession>
<dbReference type="AlphaFoldDB" id="A0A2M8F3M4"/>
<evidence type="ECO:0000256" key="3">
    <source>
        <dbReference type="ARBA" id="ARBA00007630"/>
    </source>
</evidence>
<gene>
    <name evidence="15" type="primary">trmD</name>
    <name evidence="19" type="ORF">CO051_00790</name>
</gene>
<comment type="function">
    <text evidence="1 15 17">Specifically methylates guanosine-37 in various tRNAs.</text>
</comment>
<evidence type="ECO:0000256" key="5">
    <source>
        <dbReference type="ARBA" id="ARBA00012807"/>
    </source>
</evidence>
<dbReference type="InterPro" id="IPR029028">
    <property type="entry name" value="Alpha/beta_knot_MTases"/>
</dbReference>
<sequence>MKISVITLFPEMISGFLNHSILKRAQEKNIVEIEVTNLRDFAIDSHGTVDDRPYGGGAGMVMRADVIAKAITSITNYELRMTKRKIILTSAKGKPFNQAKAIELSKLNHVVIVAGHYEGVDERIMKYIDEEISLGDFVLTGGEIPTATIVDSIVRLLPGVLKKDEATEEESFFQVSIDELIGILGKTEILVKLQKSGTKNVQLLEYPQYTRPEDFEAQSVPQELTSGNHELIRKYRLQKAYEETVQKRPDLLDLRKE</sequence>
<dbReference type="GO" id="GO:0005829">
    <property type="term" value="C:cytosol"/>
    <property type="evidence" value="ECO:0007669"/>
    <property type="project" value="TreeGrafter"/>
</dbReference>
<evidence type="ECO:0000256" key="11">
    <source>
        <dbReference type="ARBA" id="ARBA00022694"/>
    </source>
</evidence>
<dbReference type="GO" id="GO:0052906">
    <property type="term" value="F:tRNA (guanine(37)-N1)-methyltransferase activity"/>
    <property type="evidence" value="ECO:0007669"/>
    <property type="project" value="UniProtKB-UniRule"/>
</dbReference>
<dbReference type="Pfam" id="PF01746">
    <property type="entry name" value="tRNA_m1G_MT"/>
    <property type="match status" value="1"/>
</dbReference>
<dbReference type="PANTHER" id="PTHR46417">
    <property type="entry name" value="TRNA (GUANINE-N(1)-)-METHYLTRANSFERASE"/>
    <property type="match status" value="1"/>
</dbReference>
<evidence type="ECO:0000313" key="20">
    <source>
        <dbReference type="Proteomes" id="UP000231383"/>
    </source>
</evidence>
<evidence type="ECO:0000256" key="2">
    <source>
        <dbReference type="ARBA" id="ARBA00004496"/>
    </source>
</evidence>
<keyword evidence="10 15" id="KW-0949">S-adenosyl-L-methionine</keyword>
<proteinExistence type="inferred from homology"/>
<feature type="binding site" evidence="15 16">
    <location>
        <position position="115"/>
    </location>
    <ligand>
        <name>S-adenosyl-L-methionine</name>
        <dbReference type="ChEBI" id="CHEBI:59789"/>
    </ligand>
</feature>
<evidence type="ECO:0000256" key="6">
    <source>
        <dbReference type="ARBA" id="ARBA00014679"/>
    </source>
</evidence>
<dbReference type="InterPro" id="IPR002649">
    <property type="entry name" value="tRNA_m1G_MeTrfase_TrmD"/>
</dbReference>
<keyword evidence="11 15" id="KW-0819">tRNA processing</keyword>
<evidence type="ECO:0000256" key="1">
    <source>
        <dbReference type="ARBA" id="ARBA00002634"/>
    </source>
</evidence>
<dbReference type="Gene3D" id="1.10.1270.20">
    <property type="entry name" value="tRNA(m1g37)methyltransferase, domain 2"/>
    <property type="match status" value="1"/>
</dbReference>
<comment type="caution">
    <text evidence="19">The sequence shown here is derived from an EMBL/GenBank/DDBJ whole genome shotgun (WGS) entry which is preliminary data.</text>
</comment>
<feature type="binding site" evidence="15 16">
    <location>
        <begin position="134"/>
        <end position="139"/>
    </location>
    <ligand>
        <name>S-adenosyl-L-methionine</name>
        <dbReference type="ChEBI" id="CHEBI:59789"/>
    </ligand>
</feature>
<evidence type="ECO:0000256" key="8">
    <source>
        <dbReference type="ARBA" id="ARBA00022603"/>
    </source>
</evidence>
<evidence type="ECO:0000259" key="18">
    <source>
        <dbReference type="Pfam" id="PF01746"/>
    </source>
</evidence>
<evidence type="ECO:0000256" key="4">
    <source>
        <dbReference type="ARBA" id="ARBA00011738"/>
    </source>
</evidence>
<evidence type="ECO:0000256" key="17">
    <source>
        <dbReference type="RuleBase" id="RU003464"/>
    </source>
</evidence>